<sequence length="1017" mass="111649">MVVPLGSVFRVVVCVVLVVVCSAVFECDAQLLPPEEVDLLNTIAKRMGIIFWNPGETSCKEGKGLNASWGLGIMSNVTCNCSFNNSTVCHVTNIQLRGLNLTGYFPDEFGSLTYLTEIDLSRNYIKGPLPTSLAQIPLTILSALGNRISGAIPKEIGNIRTLEELVLEDNLLEGALEPNIGNLSHLKKLLLSANNFMGTIPESFSNLKNLEDFRIDGSALSGKIPDFIGNWTKIRRLDMQGTSMEGPIPSSISLLTNLTELRISDLKGPSSNFPDLQGMNTMAFLIIRNSLLTGSIPYYIGEWTRLKILDLSINGLTGQVPDKMGDALDYMFLTNNALTGAVPTWVTSSKHHIDLSYNNFIGSSPDNFSCQASQVNLVSSYTSRQNKSLWCLEKDLSCSAKAQYSSLFINCGGNKTIIDGNQYEEDTSLNGPSFFSSSSSFGPEQWASSTTGVYMGNDIADYIAEYPYIMNVNGSGLYQTARLSPWSIRYYGLCMMKGRYKVRLHFAELQFSDDETYNGLGKRIFDVSIQGNQVLRDFNIAEEAGGVGTRIDKDFDDIYVTGSTLEIHLYWSGKGTTAIPHRGIYGPLICGIAVTPNKDFGSTGLSVGAIIGIVVALVVLLVLIILVLWLRGFLDCREVEDSELHGLDIQIGHFTLRQIKAATSNFDSVNKIGEGGFGPVYKGTLSNGTIIAVKQLSSRSKQGNREFLNEIGMISALQHPNLVKLYGCCIEGNQLLLVYEYLENNSLARALFGRDDQQIELDWATRKKICLGIARGLAYLHEESRLKIVHRDIKAANVLLDKELNPKISDFGLAKLNEEDNTHISTRIAGTIGYMAPEYAMKGHLTDKADVYSFGVVALETVSGKSNTNYRSKEESVYLLDWAHGLQEQGHVLELMDPRLGSYYSEEEAMRMLNLALLCTNPTPTLRPPMSSVVSMLEGKSALPAPIIRCTATNPDPRFRAFERLANDSQTNVSTFSEDNDQVPGSMSIQGPGIDSSAYFTSKDESPSSEITLLSAI</sequence>
<feature type="domain" description="Protein kinase" evidence="22">
    <location>
        <begin position="666"/>
        <end position="948"/>
    </location>
</feature>
<dbReference type="Pfam" id="PF07714">
    <property type="entry name" value="PK_Tyr_Ser-Thr"/>
    <property type="match status" value="1"/>
</dbReference>
<dbReference type="FunFam" id="3.80.10.10:FF:000433">
    <property type="entry name" value="Putative LRR receptor-like serine/threonine-protein kinase isoform A"/>
    <property type="match status" value="1"/>
</dbReference>
<proteinExistence type="predicted"/>
<keyword evidence="9" id="KW-0677">Repeat</keyword>
<dbReference type="Gene3D" id="3.80.10.10">
    <property type="entry name" value="Ribonuclease Inhibitor"/>
    <property type="match status" value="2"/>
</dbReference>
<evidence type="ECO:0000313" key="24">
    <source>
        <dbReference type="Proteomes" id="UP001634007"/>
    </source>
</evidence>
<evidence type="ECO:0000256" key="21">
    <source>
        <dbReference type="SAM" id="SignalP"/>
    </source>
</evidence>
<feature type="signal peptide" evidence="21">
    <location>
        <begin position="1"/>
        <end position="29"/>
    </location>
</feature>
<reference evidence="23 24" key="1">
    <citation type="submission" date="2024-11" db="EMBL/GenBank/DDBJ databases">
        <title>Chromosome-level genome assembly of Eucalyptus globulus Labill. provides insights into its genome evolution.</title>
        <authorList>
            <person name="Li X."/>
        </authorList>
    </citation>
    <scope>NUCLEOTIDE SEQUENCE [LARGE SCALE GENOMIC DNA]</scope>
    <source>
        <strain evidence="23">CL2024</strain>
        <tissue evidence="23">Fresh tender leaves</tissue>
    </source>
</reference>
<protein>
    <recommendedName>
        <fullName evidence="2">non-specific serine/threonine protein kinase</fullName>
        <ecNumber evidence="2">2.7.11.1</ecNumber>
    </recommendedName>
</protein>
<accession>A0ABD3LAY7</accession>
<evidence type="ECO:0000313" key="23">
    <source>
        <dbReference type="EMBL" id="KAL3748953.1"/>
    </source>
</evidence>
<dbReference type="InterPro" id="IPR032675">
    <property type="entry name" value="LRR_dom_sf"/>
</dbReference>
<keyword evidence="3" id="KW-0723">Serine/threonine-protein kinase</keyword>
<keyword evidence="15" id="KW-0675">Receptor</keyword>
<evidence type="ECO:0000256" key="15">
    <source>
        <dbReference type="ARBA" id="ARBA00023170"/>
    </source>
</evidence>
<dbReference type="InterPro" id="IPR000719">
    <property type="entry name" value="Prot_kinase_dom"/>
</dbReference>
<evidence type="ECO:0000256" key="18">
    <source>
        <dbReference type="ARBA" id="ARBA00048679"/>
    </source>
</evidence>
<dbReference type="PANTHER" id="PTHR48006">
    <property type="entry name" value="LEUCINE-RICH REPEAT-CONTAINING PROTEIN DDB_G0281931-RELATED"/>
    <property type="match status" value="1"/>
</dbReference>
<dbReference type="PANTHER" id="PTHR48006:SF60">
    <property type="entry name" value="PROTEIN KINASE DOMAIN-CONTAINING PROTEIN"/>
    <property type="match status" value="1"/>
</dbReference>
<dbReference type="Gene3D" id="2.60.120.430">
    <property type="entry name" value="Galactose-binding lectin"/>
    <property type="match status" value="1"/>
</dbReference>
<evidence type="ECO:0000256" key="17">
    <source>
        <dbReference type="ARBA" id="ARBA00047899"/>
    </source>
</evidence>
<evidence type="ECO:0000256" key="6">
    <source>
        <dbReference type="ARBA" id="ARBA00022679"/>
    </source>
</evidence>
<dbReference type="FunFam" id="1.10.510.10:FF:000044">
    <property type="entry name" value="Putative LRR receptor-like serine/threonine-protein kinase"/>
    <property type="match status" value="1"/>
</dbReference>
<evidence type="ECO:0000256" key="20">
    <source>
        <dbReference type="SAM" id="Phobius"/>
    </source>
</evidence>
<keyword evidence="7 20" id="KW-0812">Transmembrane</keyword>
<gene>
    <name evidence="23" type="ORF">ACJRO7_010098</name>
</gene>
<evidence type="ECO:0000256" key="5">
    <source>
        <dbReference type="ARBA" id="ARBA00022614"/>
    </source>
</evidence>
<evidence type="ECO:0000256" key="3">
    <source>
        <dbReference type="ARBA" id="ARBA00022527"/>
    </source>
</evidence>
<dbReference type="EC" id="2.7.11.1" evidence="2"/>
<evidence type="ECO:0000256" key="11">
    <source>
        <dbReference type="ARBA" id="ARBA00022777"/>
    </source>
</evidence>
<evidence type="ECO:0000256" key="4">
    <source>
        <dbReference type="ARBA" id="ARBA00022553"/>
    </source>
</evidence>
<keyword evidence="14 20" id="KW-0472">Membrane</keyword>
<feature type="transmembrane region" description="Helical" evidence="20">
    <location>
        <begin position="605"/>
        <end position="630"/>
    </location>
</feature>
<dbReference type="Pfam" id="PF11721">
    <property type="entry name" value="Malectin"/>
    <property type="match status" value="1"/>
</dbReference>
<dbReference type="SUPFAM" id="SSF56112">
    <property type="entry name" value="Protein kinase-like (PK-like)"/>
    <property type="match status" value="1"/>
</dbReference>
<evidence type="ECO:0000256" key="9">
    <source>
        <dbReference type="ARBA" id="ARBA00022737"/>
    </source>
</evidence>
<dbReference type="FunFam" id="3.80.10.10:FF:000838">
    <property type="entry name" value="Probable LRR receptor-like serine/threonine-protein kinase At1g53440"/>
    <property type="match status" value="1"/>
</dbReference>
<dbReference type="InterPro" id="IPR011009">
    <property type="entry name" value="Kinase-like_dom_sf"/>
</dbReference>
<keyword evidence="4" id="KW-0597">Phosphoprotein</keyword>
<evidence type="ECO:0000256" key="16">
    <source>
        <dbReference type="ARBA" id="ARBA00023180"/>
    </source>
</evidence>
<keyword evidence="6" id="KW-0808">Transferase</keyword>
<evidence type="ECO:0000256" key="1">
    <source>
        <dbReference type="ARBA" id="ARBA00004479"/>
    </source>
</evidence>
<dbReference type="GO" id="GO:0004674">
    <property type="term" value="F:protein serine/threonine kinase activity"/>
    <property type="evidence" value="ECO:0007669"/>
    <property type="project" value="UniProtKB-KW"/>
</dbReference>
<dbReference type="PROSITE" id="PS50011">
    <property type="entry name" value="PROTEIN_KINASE_DOM"/>
    <property type="match status" value="1"/>
</dbReference>
<evidence type="ECO:0000256" key="10">
    <source>
        <dbReference type="ARBA" id="ARBA00022741"/>
    </source>
</evidence>
<keyword evidence="5" id="KW-0433">Leucine-rich repeat</keyword>
<organism evidence="23 24">
    <name type="scientific">Eucalyptus globulus</name>
    <name type="common">Tasmanian blue gum</name>
    <dbReference type="NCBI Taxonomy" id="34317"/>
    <lineage>
        <taxon>Eukaryota</taxon>
        <taxon>Viridiplantae</taxon>
        <taxon>Streptophyta</taxon>
        <taxon>Embryophyta</taxon>
        <taxon>Tracheophyta</taxon>
        <taxon>Spermatophyta</taxon>
        <taxon>Magnoliopsida</taxon>
        <taxon>eudicotyledons</taxon>
        <taxon>Gunneridae</taxon>
        <taxon>Pentapetalae</taxon>
        <taxon>rosids</taxon>
        <taxon>malvids</taxon>
        <taxon>Myrtales</taxon>
        <taxon>Myrtaceae</taxon>
        <taxon>Myrtoideae</taxon>
        <taxon>Eucalypteae</taxon>
        <taxon>Eucalyptus</taxon>
    </lineage>
</organism>
<feature type="compositionally biased region" description="Polar residues" evidence="19">
    <location>
        <begin position="970"/>
        <end position="989"/>
    </location>
</feature>
<dbReference type="SMART" id="SM00220">
    <property type="entry name" value="S_TKc"/>
    <property type="match status" value="1"/>
</dbReference>
<evidence type="ECO:0000256" key="2">
    <source>
        <dbReference type="ARBA" id="ARBA00012513"/>
    </source>
</evidence>
<evidence type="ECO:0000259" key="22">
    <source>
        <dbReference type="PROSITE" id="PS50011"/>
    </source>
</evidence>
<dbReference type="InterPro" id="IPR001245">
    <property type="entry name" value="Ser-Thr/Tyr_kinase_cat_dom"/>
</dbReference>
<dbReference type="SUPFAM" id="SSF52058">
    <property type="entry name" value="L domain-like"/>
    <property type="match status" value="1"/>
</dbReference>
<evidence type="ECO:0000256" key="13">
    <source>
        <dbReference type="ARBA" id="ARBA00022989"/>
    </source>
</evidence>
<dbReference type="InterPro" id="IPR008271">
    <property type="entry name" value="Ser/Thr_kinase_AS"/>
</dbReference>
<comment type="catalytic activity">
    <reaction evidence="17">
        <text>L-threonyl-[protein] + ATP = O-phospho-L-threonyl-[protein] + ADP + H(+)</text>
        <dbReference type="Rhea" id="RHEA:46608"/>
        <dbReference type="Rhea" id="RHEA-COMP:11060"/>
        <dbReference type="Rhea" id="RHEA-COMP:11605"/>
        <dbReference type="ChEBI" id="CHEBI:15378"/>
        <dbReference type="ChEBI" id="CHEBI:30013"/>
        <dbReference type="ChEBI" id="CHEBI:30616"/>
        <dbReference type="ChEBI" id="CHEBI:61977"/>
        <dbReference type="ChEBI" id="CHEBI:456216"/>
        <dbReference type="EC" id="2.7.11.1"/>
    </reaction>
</comment>
<dbReference type="AlphaFoldDB" id="A0ABD3LAY7"/>
<keyword evidence="24" id="KW-1185">Reference proteome</keyword>
<evidence type="ECO:0000256" key="19">
    <source>
        <dbReference type="SAM" id="MobiDB-lite"/>
    </source>
</evidence>
<evidence type="ECO:0000256" key="12">
    <source>
        <dbReference type="ARBA" id="ARBA00022840"/>
    </source>
</evidence>
<evidence type="ECO:0000256" key="14">
    <source>
        <dbReference type="ARBA" id="ARBA00023136"/>
    </source>
</evidence>
<dbReference type="Gene3D" id="1.10.510.10">
    <property type="entry name" value="Transferase(Phosphotransferase) domain 1"/>
    <property type="match status" value="1"/>
</dbReference>
<dbReference type="Proteomes" id="UP001634007">
    <property type="component" value="Unassembled WGS sequence"/>
</dbReference>
<name>A0ABD3LAY7_EUCGL</name>
<feature type="region of interest" description="Disordered" evidence="19">
    <location>
        <begin position="970"/>
        <end position="1003"/>
    </location>
</feature>
<dbReference type="InterPro" id="IPR051824">
    <property type="entry name" value="LRR_Rcpt-Like_S/T_Kinase"/>
</dbReference>
<keyword evidence="11" id="KW-0418">Kinase</keyword>
<feature type="chain" id="PRO_5044866432" description="non-specific serine/threonine protein kinase" evidence="21">
    <location>
        <begin position="30"/>
        <end position="1017"/>
    </location>
</feature>
<dbReference type="GO" id="GO:0016020">
    <property type="term" value="C:membrane"/>
    <property type="evidence" value="ECO:0007669"/>
    <property type="project" value="UniProtKB-SubCell"/>
</dbReference>
<keyword evidence="13 20" id="KW-1133">Transmembrane helix</keyword>
<dbReference type="InterPro" id="IPR021720">
    <property type="entry name" value="Malectin_dom"/>
</dbReference>
<evidence type="ECO:0000256" key="7">
    <source>
        <dbReference type="ARBA" id="ARBA00022692"/>
    </source>
</evidence>
<keyword evidence="12" id="KW-0067">ATP-binding</keyword>
<dbReference type="FunFam" id="2.60.120.430:FF:000004">
    <property type="entry name" value="Putative leucine-rich repeat receptor-like serine/threonine-protein kinase"/>
    <property type="match status" value="1"/>
</dbReference>
<comment type="subcellular location">
    <subcellularLocation>
        <location evidence="1">Membrane</location>
        <topology evidence="1">Single-pass type I membrane protein</topology>
    </subcellularLocation>
</comment>
<dbReference type="InterPro" id="IPR001611">
    <property type="entry name" value="Leu-rich_rpt"/>
</dbReference>
<dbReference type="Gene3D" id="3.30.200.20">
    <property type="entry name" value="Phosphorylase Kinase, domain 1"/>
    <property type="match status" value="1"/>
</dbReference>
<dbReference type="EMBL" id="JBJKBG010000002">
    <property type="protein sequence ID" value="KAL3748953.1"/>
    <property type="molecule type" value="Genomic_DNA"/>
</dbReference>
<keyword evidence="8 21" id="KW-0732">Signal</keyword>
<dbReference type="FunFam" id="3.30.200.20:FF:000217">
    <property type="entry name" value="probable LRR receptor-like serine/threonine-protein kinase At1g53430"/>
    <property type="match status" value="1"/>
</dbReference>
<keyword evidence="10" id="KW-0547">Nucleotide-binding</keyword>
<dbReference type="Pfam" id="PF00560">
    <property type="entry name" value="LRR_1"/>
    <property type="match status" value="2"/>
</dbReference>
<evidence type="ECO:0000256" key="8">
    <source>
        <dbReference type="ARBA" id="ARBA00022729"/>
    </source>
</evidence>
<keyword evidence="16" id="KW-0325">Glycoprotein</keyword>
<dbReference type="PROSITE" id="PS00108">
    <property type="entry name" value="PROTEIN_KINASE_ST"/>
    <property type="match status" value="1"/>
</dbReference>
<dbReference type="CDD" id="cd14066">
    <property type="entry name" value="STKc_IRAK"/>
    <property type="match status" value="1"/>
</dbReference>
<dbReference type="GO" id="GO:0005524">
    <property type="term" value="F:ATP binding"/>
    <property type="evidence" value="ECO:0007669"/>
    <property type="project" value="UniProtKB-KW"/>
</dbReference>
<comment type="caution">
    <text evidence="23">The sequence shown here is derived from an EMBL/GenBank/DDBJ whole genome shotgun (WGS) entry which is preliminary data.</text>
</comment>
<comment type="catalytic activity">
    <reaction evidence="18">
        <text>L-seryl-[protein] + ATP = O-phospho-L-seryl-[protein] + ADP + H(+)</text>
        <dbReference type="Rhea" id="RHEA:17989"/>
        <dbReference type="Rhea" id="RHEA-COMP:9863"/>
        <dbReference type="Rhea" id="RHEA-COMP:11604"/>
        <dbReference type="ChEBI" id="CHEBI:15378"/>
        <dbReference type="ChEBI" id="CHEBI:29999"/>
        <dbReference type="ChEBI" id="CHEBI:30616"/>
        <dbReference type="ChEBI" id="CHEBI:83421"/>
        <dbReference type="ChEBI" id="CHEBI:456216"/>
        <dbReference type="EC" id="2.7.11.1"/>
    </reaction>
</comment>